<keyword evidence="3" id="KW-0805">Transcription regulation</keyword>
<dbReference type="SUPFAM" id="SSF55781">
    <property type="entry name" value="GAF domain-like"/>
    <property type="match status" value="1"/>
</dbReference>
<dbReference type="EMBL" id="JAVREJ010000019">
    <property type="protein sequence ID" value="MDT0352607.1"/>
    <property type="molecule type" value="Genomic_DNA"/>
</dbReference>
<dbReference type="InterPro" id="IPR029016">
    <property type="entry name" value="GAF-like_dom_sf"/>
</dbReference>
<dbReference type="PROSITE" id="PS50921">
    <property type="entry name" value="ANTAR"/>
    <property type="match status" value="1"/>
</dbReference>
<keyword evidence="7" id="KW-1185">Reference proteome</keyword>
<protein>
    <submittedName>
        <fullName evidence="6">GAF and ANTAR domain-containing protein</fullName>
    </submittedName>
</protein>
<keyword evidence="1" id="KW-0808">Transferase</keyword>
<dbReference type="Pfam" id="PF03861">
    <property type="entry name" value="ANTAR"/>
    <property type="match status" value="1"/>
</dbReference>
<dbReference type="RefSeq" id="WP_311559110.1">
    <property type="nucleotide sequence ID" value="NZ_JAVREJ010000019.1"/>
</dbReference>
<reference evidence="7" key="1">
    <citation type="submission" date="2023-07" db="EMBL/GenBank/DDBJ databases">
        <title>30 novel species of actinomycetes from the DSMZ collection.</title>
        <authorList>
            <person name="Nouioui I."/>
        </authorList>
    </citation>
    <scope>NUCLEOTIDE SEQUENCE [LARGE SCALE GENOMIC DNA]</scope>
    <source>
        <strain evidence="7">DSM 45834</strain>
    </source>
</reference>
<sequence length="242" mass="26277">MTTVPNGELAEVFAKLARQLQAEDTPRKVQERVTRAAVDTVDGCDHAAISLVHRRGGIETVAATDDVPPRVDAIQYEAGQGPCLDALIEHGVFPIDDLANDKRWPSFSRRTAEETGVRSMLSLRLFLEGDTIGALNMYSRTVQAFDEQACAVGTILAAHAAIAMQAAREHAHSKQLDHALESNREIGMAMGVLMAQGRMTQNQAFEALRQASQHLNRKLHDVAAELVETGQLPQPPASPPSK</sequence>
<comment type="caution">
    <text evidence="6">The sequence shown here is derived from an EMBL/GenBank/DDBJ whole genome shotgun (WGS) entry which is preliminary data.</text>
</comment>
<organism evidence="6 7">
    <name type="scientific">Pseudonocardia charpentierae</name>
    <dbReference type="NCBI Taxonomy" id="3075545"/>
    <lineage>
        <taxon>Bacteria</taxon>
        <taxon>Bacillati</taxon>
        <taxon>Actinomycetota</taxon>
        <taxon>Actinomycetes</taxon>
        <taxon>Pseudonocardiales</taxon>
        <taxon>Pseudonocardiaceae</taxon>
        <taxon>Pseudonocardia</taxon>
    </lineage>
</organism>
<proteinExistence type="predicted"/>
<dbReference type="InterPro" id="IPR012074">
    <property type="entry name" value="GAF_ANTAR"/>
</dbReference>
<keyword evidence="2" id="KW-0418">Kinase</keyword>
<dbReference type="InterPro" id="IPR005561">
    <property type="entry name" value="ANTAR"/>
</dbReference>
<dbReference type="Proteomes" id="UP001183202">
    <property type="component" value="Unassembled WGS sequence"/>
</dbReference>
<accession>A0ABU2NF74</accession>
<gene>
    <name evidence="6" type="ORF">RM445_24075</name>
</gene>
<name>A0ABU2NF74_9PSEU</name>
<evidence type="ECO:0000256" key="2">
    <source>
        <dbReference type="ARBA" id="ARBA00022777"/>
    </source>
</evidence>
<dbReference type="Pfam" id="PF13185">
    <property type="entry name" value="GAF_2"/>
    <property type="match status" value="1"/>
</dbReference>
<evidence type="ECO:0000256" key="1">
    <source>
        <dbReference type="ARBA" id="ARBA00022679"/>
    </source>
</evidence>
<evidence type="ECO:0000256" key="4">
    <source>
        <dbReference type="ARBA" id="ARBA00023163"/>
    </source>
</evidence>
<dbReference type="InterPro" id="IPR036388">
    <property type="entry name" value="WH-like_DNA-bd_sf"/>
</dbReference>
<dbReference type="InterPro" id="IPR011006">
    <property type="entry name" value="CheY-like_superfamily"/>
</dbReference>
<dbReference type="InterPro" id="IPR003018">
    <property type="entry name" value="GAF"/>
</dbReference>
<dbReference type="SMART" id="SM01012">
    <property type="entry name" value="ANTAR"/>
    <property type="match status" value="1"/>
</dbReference>
<dbReference type="Gene3D" id="3.30.450.40">
    <property type="match status" value="1"/>
</dbReference>
<keyword evidence="4" id="KW-0804">Transcription</keyword>
<evidence type="ECO:0000259" key="5">
    <source>
        <dbReference type="PROSITE" id="PS50921"/>
    </source>
</evidence>
<feature type="domain" description="ANTAR" evidence="5">
    <location>
        <begin position="166"/>
        <end position="227"/>
    </location>
</feature>
<evidence type="ECO:0000256" key="3">
    <source>
        <dbReference type="ARBA" id="ARBA00023015"/>
    </source>
</evidence>
<dbReference type="PIRSF" id="PIRSF036625">
    <property type="entry name" value="GAF_ANTAR"/>
    <property type="match status" value="1"/>
</dbReference>
<evidence type="ECO:0000313" key="6">
    <source>
        <dbReference type="EMBL" id="MDT0352607.1"/>
    </source>
</evidence>
<dbReference type="Gene3D" id="1.10.10.10">
    <property type="entry name" value="Winged helix-like DNA-binding domain superfamily/Winged helix DNA-binding domain"/>
    <property type="match status" value="1"/>
</dbReference>
<dbReference type="SMART" id="SM00065">
    <property type="entry name" value="GAF"/>
    <property type="match status" value="1"/>
</dbReference>
<evidence type="ECO:0000313" key="7">
    <source>
        <dbReference type="Proteomes" id="UP001183202"/>
    </source>
</evidence>
<dbReference type="SUPFAM" id="SSF52172">
    <property type="entry name" value="CheY-like"/>
    <property type="match status" value="1"/>
</dbReference>